<dbReference type="Ensembl" id="ENSPSTT00000015395.1">
    <property type="protein sequence ID" value="ENSPSTP00000014674.1"/>
    <property type="gene ID" value="ENSPSTG00000010396.1"/>
</dbReference>
<organism evidence="2 3">
    <name type="scientific">Pavo cristatus</name>
    <name type="common">Indian peafowl</name>
    <name type="synonym">Blue peafowl</name>
    <dbReference type="NCBI Taxonomy" id="9049"/>
    <lineage>
        <taxon>Eukaryota</taxon>
        <taxon>Metazoa</taxon>
        <taxon>Chordata</taxon>
        <taxon>Craniata</taxon>
        <taxon>Vertebrata</taxon>
        <taxon>Euteleostomi</taxon>
        <taxon>Archelosauria</taxon>
        <taxon>Archosauria</taxon>
        <taxon>Dinosauria</taxon>
        <taxon>Saurischia</taxon>
        <taxon>Theropoda</taxon>
        <taxon>Coelurosauria</taxon>
        <taxon>Aves</taxon>
        <taxon>Neognathae</taxon>
        <taxon>Galloanserae</taxon>
        <taxon>Galliformes</taxon>
        <taxon>Phasianidae</taxon>
        <taxon>Phasianinae</taxon>
        <taxon>Pavo</taxon>
    </lineage>
</organism>
<dbReference type="AlphaFoldDB" id="A0A8C9FYN9"/>
<accession>A0A8C9FYN9</accession>
<evidence type="ECO:0000313" key="3">
    <source>
        <dbReference type="Proteomes" id="UP000694428"/>
    </source>
</evidence>
<sequence>MERSEGGEQSRQQQQPWGRLTRLGAEEAEPHVLLLKREWTIGRKKGGTGCVVEINLYRYVGLLHCIYISHRWTMFLLICQQNV</sequence>
<evidence type="ECO:0000256" key="1">
    <source>
        <dbReference type="SAM" id="MobiDB-lite"/>
    </source>
</evidence>
<dbReference type="Ensembl" id="ENSPSTT00000023349.1">
    <property type="protein sequence ID" value="ENSPSTP00000022238.1"/>
    <property type="gene ID" value="ENSPSTG00000016289.1"/>
</dbReference>
<keyword evidence="3" id="KW-1185">Reference proteome</keyword>
<name>A0A8C9FYN9_PAVCR</name>
<dbReference type="Proteomes" id="UP000694428">
    <property type="component" value="Unplaced"/>
</dbReference>
<proteinExistence type="predicted"/>
<feature type="region of interest" description="Disordered" evidence="1">
    <location>
        <begin position="1"/>
        <end position="23"/>
    </location>
</feature>
<protein>
    <submittedName>
        <fullName evidence="2">Uncharacterized protein</fullName>
    </submittedName>
</protein>
<evidence type="ECO:0000313" key="2">
    <source>
        <dbReference type="Ensembl" id="ENSPSTP00000022238.1"/>
    </source>
</evidence>
<reference evidence="2" key="1">
    <citation type="submission" date="2025-05" db="UniProtKB">
        <authorList>
            <consortium name="Ensembl"/>
        </authorList>
    </citation>
    <scope>IDENTIFICATION</scope>
</reference>